<evidence type="ECO:0000313" key="9">
    <source>
        <dbReference type="Proteomes" id="UP000265703"/>
    </source>
</evidence>
<evidence type="ECO:0000259" key="6">
    <source>
        <dbReference type="PROSITE" id="PS50026"/>
    </source>
</evidence>
<keyword evidence="5" id="KW-0812">Transmembrane</keyword>
<dbReference type="CDD" id="cd00055">
    <property type="entry name" value="EGF_Lam"/>
    <property type="match status" value="2"/>
</dbReference>
<dbReference type="SUPFAM" id="SSF57184">
    <property type="entry name" value="Growth factor receptor domain"/>
    <property type="match status" value="3"/>
</dbReference>
<dbReference type="STRING" id="658196.A0A397SMQ9"/>
<evidence type="ECO:0000256" key="3">
    <source>
        <dbReference type="PROSITE-ProRule" id="PRU00076"/>
    </source>
</evidence>
<comment type="caution">
    <text evidence="3">Lacks conserved residue(s) required for the propagation of feature annotation.</text>
</comment>
<dbReference type="InterPro" id="IPR032778">
    <property type="entry name" value="GF_recep_IV"/>
</dbReference>
<dbReference type="Gene3D" id="2.170.300.10">
    <property type="entry name" value="Tie2 ligand-binding domain superfamily"/>
    <property type="match status" value="1"/>
</dbReference>
<accession>A0A397SMQ9</accession>
<dbReference type="SMART" id="SM00181">
    <property type="entry name" value="EGF"/>
    <property type="match status" value="7"/>
</dbReference>
<dbReference type="EMBL" id="QKYT01000378">
    <property type="protein sequence ID" value="RIA86199.1"/>
    <property type="molecule type" value="Genomic_DNA"/>
</dbReference>
<dbReference type="PROSITE" id="PS50231">
    <property type="entry name" value="RICIN_B_LECTIN"/>
    <property type="match status" value="1"/>
</dbReference>
<feature type="transmembrane region" description="Helical" evidence="5">
    <location>
        <begin position="806"/>
        <end position="829"/>
    </location>
</feature>
<dbReference type="InterPro" id="IPR053215">
    <property type="entry name" value="TKL_Ser/Thr_kinase"/>
</dbReference>
<keyword evidence="1 3" id="KW-0245">EGF-like domain</keyword>
<reference evidence="8 9" key="1">
    <citation type="submission" date="2018-06" db="EMBL/GenBank/DDBJ databases">
        <title>Comparative genomics reveals the genomic features of Rhizophagus irregularis, R. cerebriforme, R. diaphanum and Gigaspora rosea, and their symbiotic lifestyle signature.</title>
        <authorList>
            <person name="Morin E."/>
            <person name="San Clemente H."/>
            <person name="Chen E.C.H."/>
            <person name="De La Providencia I."/>
            <person name="Hainaut M."/>
            <person name="Kuo A."/>
            <person name="Kohler A."/>
            <person name="Murat C."/>
            <person name="Tang N."/>
            <person name="Roy S."/>
            <person name="Loubradou J."/>
            <person name="Henrissat B."/>
            <person name="Grigoriev I.V."/>
            <person name="Corradi N."/>
            <person name="Roux C."/>
            <person name="Martin F.M."/>
        </authorList>
    </citation>
    <scope>NUCLEOTIDE SEQUENCE [LARGE SCALE GENOMIC DNA]</scope>
    <source>
        <strain evidence="8 9">DAOM 227022</strain>
    </source>
</reference>
<feature type="region of interest" description="Disordered" evidence="4">
    <location>
        <begin position="950"/>
        <end position="988"/>
    </location>
</feature>
<dbReference type="PROSITE" id="PS50027">
    <property type="entry name" value="EGF_LAM_2"/>
    <property type="match status" value="1"/>
</dbReference>
<organism evidence="8 9">
    <name type="scientific">Glomus cerebriforme</name>
    <dbReference type="NCBI Taxonomy" id="658196"/>
    <lineage>
        <taxon>Eukaryota</taxon>
        <taxon>Fungi</taxon>
        <taxon>Fungi incertae sedis</taxon>
        <taxon>Mucoromycota</taxon>
        <taxon>Glomeromycotina</taxon>
        <taxon>Glomeromycetes</taxon>
        <taxon>Glomerales</taxon>
        <taxon>Glomeraceae</taxon>
        <taxon>Glomus</taxon>
    </lineage>
</organism>
<dbReference type="InterPro" id="IPR002049">
    <property type="entry name" value="LE_dom"/>
</dbReference>
<dbReference type="PROSITE" id="PS50026">
    <property type="entry name" value="EGF_3"/>
    <property type="match status" value="1"/>
</dbReference>
<dbReference type="SUPFAM" id="SSF50370">
    <property type="entry name" value="Ricin B-like lectins"/>
    <property type="match status" value="1"/>
</dbReference>
<feature type="disulfide bond" evidence="3">
    <location>
        <begin position="334"/>
        <end position="344"/>
    </location>
</feature>
<evidence type="ECO:0000313" key="8">
    <source>
        <dbReference type="EMBL" id="RIA86199.1"/>
    </source>
</evidence>
<keyword evidence="2" id="KW-0325">Glycoprotein</keyword>
<dbReference type="SMART" id="SM00180">
    <property type="entry name" value="EGF_Lam"/>
    <property type="match status" value="2"/>
</dbReference>
<keyword evidence="9" id="KW-1185">Reference proteome</keyword>
<dbReference type="PANTHER" id="PTHR45756:SF1">
    <property type="entry name" value="PROTEIN KINASE DOMAIN CONTAINING PROTEIN"/>
    <property type="match status" value="1"/>
</dbReference>
<evidence type="ECO:0000256" key="5">
    <source>
        <dbReference type="SAM" id="Phobius"/>
    </source>
</evidence>
<sequence length="1009" mass="109394">MQGWSIMNLSFIYVLSFLILIINLTYNVHAAKFIRNAQTLTCLDLTSPPSSSSCTPVTLNSCPADRFIQFSDTLKWNLIPLDSSMPLTNNSDIMIGSNDNQFCLSTASNNVQVCPCDNGIAQKWILSNDRIYSAANNECLGVVGERVSVGNCQVGNGPTSWNIYHVAPNAVNLYLNPGFGDKPQQLFVNTYNSQFLPSEIFSAPFSLEIPPGFEFIIDSGNNNVMKFDFDISLMSPINSLTSIITVKLKPGMIIYEYPDYFSASKFMEVGTQVPSNSIIGSVLVSEGFRGVIWSNSNFTGNNLGLFEPIANFTGVSIATKQDFVASLDVSGTKCKNECGSAGFCSDNGTCNCKPGFTGEKCDQCASGFFGPTCQKCNCATGLNKDVCDDGLLGTGECKCNVGFEGDNCNQCAPGFFGINCKECECGYGGVCNDQGICSCNAGFDFDTNNQCTVCKKGFIKSGNDCKACTPGCDVCNENGICLQCQPGLIASDNSGTCASTSCQPGTFLNNSTNTCTPCDNTCSACSGPGPGNCLQCQSPNFHLEGSCVTTDRVGRCTSQNTNQHFFVNTDKNTCDACPNNCADCNFGPTFSITSSTADQVQCTKCKPGTFLSNGNCFENCPDGTYGDPTDFTCKVCDLSCANCKGPGTNECTKCPINNFGLNGVCSSNLCPSGFIALNTICTKCHIDCLECSGPGINQCTKCPPNRPILTKDGQCIEICPMGTYADENGQCQKCHADCSSCVGPNNDQCLGCSDQTKVLLGGTCSGSCPAGSELNKIERLCQLNNEVFLPPGEVNKQEQSTTSKGLLWWHILLIALGSLIFLILFALLIRCLAVKRRKQKTQEFGDQIDENEVAQNLKNMLRNARGIPSQPEISHSPKSAMNPQEVDNEMTDTTLPPYDNKDGESYWRRKQQRHQKHMSITTDDYNNWKKNLKSKDWEGFDIVTEESLSNNAGYSGYNQEKKNNYEEPSGSGNIYRNSKGSLRSNRSISTKRTYNVPVRRGDSWGENWI</sequence>
<dbReference type="PROSITE" id="PS00022">
    <property type="entry name" value="EGF_1"/>
    <property type="match status" value="1"/>
</dbReference>
<dbReference type="InterPro" id="IPR000742">
    <property type="entry name" value="EGF"/>
</dbReference>
<gene>
    <name evidence="8" type="ORF">C1645_780269</name>
</gene>
<name>A0A397SMQ9_9GLOM</name>
<dbReference type="InterPro" id="IPR000772">
    <property type="entry name" value="Ricin_B_lectin"/>
</dbReference>
<dbReference type="CDD" id="cd00161">
    <property type="entry name" value="beta-trefoil_Ricin-like"/>
    <property type="match status" value="1"/>
</dbReference>
<dbReference type="AlphaFoldDB" id="A0A397SMQ9"/>
<dbReference type="Gene3D" id="2.80.10.50">
    <property type="match status" value="1"/>
</dbReference>
<proteinExistence type="predicted"/>
<dbReference type="Proteomes" id="UP000265703">
    <property type="component" value="Unassembled WGS sequence"/>
</dbReference>
<dbReference type="SMART" id="SM00458">
    <property type="entry name" value="RICIN"/>
    <property type="match status" value="1"/>
</dbReference>
<keyword evidence="5" id="KW-1133">Transmembrane helix</keyword>
<evidence type="ECO:0000256" key="1">
    <source>
        <dbReference type="ARBA" id="ARBA00022536"/>
    </source>
</evidence>
<keyword evidence="3" id="KW-1015">Disulfide bond</keyword>
<evidence type="ECO:0000256" key="2">
    <source>
        <dbReference type="ARBA" id="ARBA00023180"/>
    </source>
</evidence>
<dbReference type="Pfam" id="PF14843">
    <property type="entry name" value="GF_recep_IV"/>
    <property type="match status" value="1"/>
</dbReference>
<dbReference type="InterPro" id="IPR035992">
    <property type="entry name" value="Ricin_B-like_lectins"/>
</dbReference>
<feature type="disulfide bond" evidence="3">
    <location>
        <begin position="352"/>
        <end position="361"/>
    </location>
</feature>
<dbReference type="InterPro" id="IPR006212">
    <property type="entry name" value="Furin_repeat"/>
</dbReference>
<dbReference type="SMART" id="SM00261">
    <property type="entry name" value="FU"/>
    <property type="match status" value="6"/>
</dbReference>
<dbReference type="InterPro" id="IPR009030">
    <property type="entry name" value="Growth_fac_rcpt_cys_sf"/>
</dbReference>
<evidence type="ECO:0000259" key="7">
    <source>
        <dbReference type="PROSITE" id="PS50027"/>
    </source>
</evidence>
<feature type="domain" description="Laminin EGF-like" evidence="7">
    <location>
        <begin position="337"/>
        <end position="375"/>
    </location>
</feature>
<comment type="caution">
    <text evidence="8">The sequence shown here is derived from an EMBL/GenBank/DDBJ whole genome shotgun (WGS) entry which is preliminary data.</text>
</comment>
<dbReference type="Gene3D" id="2.10.220.10">
    <property type="entry name" value="Hormone Receptor, Insulin-like Growth Factor Receptor 1, Chain A, domain 2"/>
    <property type="match status" value="4"/>
</dbReference>
<dbReference type="CDD" id="cd00064">
    <property type="entry name" value="FU"/>
    <property type="match status" value="5"/>
</dbReference>
<dbReference type="OrthoDB" id="2412841at2759"/>
<dbReference type="PROSITE" id="PS01248">
    <property type="entry name" value="EGF_LAM_1"/>
    <property type="match status" value="1"/>
</dbReference>
<evidence type="ECO:0000256" key="4">
    <source>
        <dbReference type="SAM" id="MobiDB-lite"/>
    </source>
</evidence>
<dbReference type="PANTHER" id="PTHR45756">
    <property type="entry name" value="PALMITOYLTRANSFERASE"/>
    <property type="match status" value="1"/>
</dbReference>
<dbReference type="Pfam" id="PF00053">
    <property type="entry name" value="EGF_laminin"/>
    <property type="match status" value="1"/>
</dbReference>
<protein>
    <submittedName>
        <fullName evidence="8">Insulin-like growth factor binding protein</fullName>
    </submittedName>
</protein>
<keyword evidence="5" id="KW-0472">Membrane</keyword>
<feature type="compositionally biased region" description="Polar residues" evidence="4">
    <location>
        <begin position="970"/>
        <end position="988"/>
    </location>
</feature>
<feature type="domain" description="EGF-like" evidence="6">
    <location>
        <begin position="330"/>
        <end position="362"/>
    </location>
</feature>